<dbReference type="GO" id="GO:0032259">
    <property type="term" value="P:methylation"/>
    <property type="evidence" value="ECO:0007669"/>
    <property type="project" value="UniProtKB-KW"/>
</dbReference>
<keyword evidence="5" id="KW-0256">Endoplasmic reticulum</keyword>
<dbReference type="Proteomes" id="UP000184267">
    <property type="component" value="Unassembled WGS sequence"/>
</dbReference>
<dbReference type="PANTHER" id="PTHR12714:SF9">
    <property type="entry name" value="PROTEIN-S-ISOPRENYLCYSTEINE O-METHYLTRANSFERASE"/>
    <property type="match status" value="1"/>
</dbReference>
<comment type="subcellular location">
    <subcellularLocation>
        <location evidence="5">Endoplasmic reticulum membrane</location>
        <topology evidence="5">Multi-pass membrane protein</topology>
    </subcellularLocation>
    <subcellularLocation>
        <location evidence="1">Membrane</location>
        <topology evidence="1">Multi-pass membrane protein</topology>
    </subcellularLocation>
</comment>
<keyword evidence="6" id="KW-0732">Signal</keyword>
<evidence type="ECO:0000256" key="2">
    <source>
        <dbReference type="ARBA" id="ARBA00022692"/>
    </source>
</evidence>
<name>A0A1M2VTX7_TRAPU</name>
<keyword evidence="2 5" id="KW-0812">Transmembrane</keyword>
<dbReference type="EMBL" id="MNAD01000703">
    <property type="protein sequence ID" value="OJT10970.1"/>
    <property type="molecule type" value="Genomic_DNA"/>
</dbReference>
<comment type="caution">
    <text evidence="7">The sequence shown here is derived from an EMBL/GenBank/DDBJ whole genome shotgun (WGS) entry which is preliminary data.</text>
</comment>
<keyword evidence="5" id="KW-0949">S-adenosyl-L-methionine</keyword>
<reference evidence="7 8" key="1">
    <citation type="submission" date="2016-10" db="EMBL/GenBank/DDBJ databases">
        <title>Genome sequence of the basidiomycete white-rot fungus Trametes pubescens.</title>
        <authorList>
            <person name="Makela M.R."/>
            <person name="Granchi Z."/>
            <person name="Peng M."/>
            <person name="De Vries R.P."/>
            <person name="Grigoriev I."/>
            <person name="Riley R."/>
            <person name="Hilden K."/>
        </authorList>
    </citation>
    <scope>NUCLEOTIDE SEQUENCE [LARGE SCALE GENOMIC DNA]</scope>
    <source>
        <strain evidence="7 8">FBCC735</strain>
    </source>
</reference>
<evidence type="ECO:0000256" key="6">
    <source>
        <dbReference type="SAM" id="SignalP"/>
    </source>
</evidence>
<evidence type="ECO:0000256" key="4">
    <source>
        <dbReference type="ARBA" id="ARBA00023136"/>
    </source>
</evidence>
<feature type="transmembrane region" description="Helical" evidence="5">
    <location>
        <begin position="181"/>
        <end position="201"/>
    </location>
</feature>
<keyword evidence="5" id="KW-0808">Transferase</keyword>
<dbReference type="EC" id="2.1.1.100" evidence="5"/>
<dbReference type="AlphaFoldDB" id="A0A1M2VTX7"/>
<protein>
    <recommendedName>
        <fullName evidence="5">Protein-S-isoprenylcysteine O-methyltransferase</fullName>
        <ecNumber evidence="5">2.1.1.100</ecNumber>
    </recommendedName>
</protein>
<dbReference type="Gene3D" id="1.20.120.1630">
    <property type="match status" value="1"/>
</dbReference>
<keyword evidence="8" id="KW-1185">Reference proteome</keyword>
<dbReference type="PANTHER" id="PTHR12714">
    <property type="entry name" value="PROTEIN-S ISOPRENYLCYSTEINE O-METHYLTRANSFERASE"/>
    <property type="match status" value="1"/>
</dbReference>
<dbReference type="OMA" id="RRCNVED"/>
<feature type="transmembrane region" description="Helical" evidence="5">
    <location>
        <begin position="46"/>
        <end position="67"/>
    </location>
</feature>
<evidence type="ECO:0000313" key="8">
    <source>
        <dbReference type="Proteomes" id="UP000184267"/>
    </source>
</evidence>
<evidence type="ECO:0000256" key="5">
    <source>
        <dbReference type="RuleBase" id="RU362022"/>
    </source>
</evidence>
<accession>A0A1M2VTX7</accession>
<proteinExistence type="inferred from homology"/>
<dbReference type="GO" id="GO:0004671">
    <property type="term" value="F:protein C-terminal S-isoprenylcysteine carboxyl O-methyltransferase activity"/>
    <property type="evidence" value="ECO:0007669"/>
    <property type="project" value="UniProtKB-EC"/>
</dbReference>
<comment type="catalytic activity">
    <reaction evidence="5">
        <text>[protein]-C-terminal S-[(2E,6E)-farnesyl]-L-cysteine + S-adenosyl-L-methionine = [protein]-C-terminal S-[(2E,6E)-farnesyl]-L-cysteine methyl ester + S-adenosyl-L-homocysteine</text>
        <dbReference type="Rhea" id="RHEA:21672"/>
        <dbReference type="Rhea" id="RHEA-COMP:12125"/>
        <dbReference type="Rhea" id="RHEA-COMP:12126"/>
        <dbReference type="ChEBI" id="CHEBI:57856"/>
        <dbReference type="ChEBI" id="CHEBI:59789"/>
        <dbReference type="ChEBI" id="CHEBI:90510"/>
        <dbReference type="ChEBI" id="CHEBI:90511"/>
        <dbReference type="EC" id="2.1.1.100"/>
    </reaction>
</comment>
<gene>
    <name evidence="7" type="ORF">TRAPUB_12509</name>
</gene>
<keyword evidence="5" id="KW-0489">Methyltransferase</keyword>
<organism evidence="7 8">
    <name type="scientific">Trametes pubescens</name>
    <name type="common">White-rot fungus</name>
    <dbReference type="NCBI Taxonomy" id="154538"/>
    <lineage>
        <taxon>Eukaryota</taxon>
        <taxon>Fungi</taxon>
        <taxon>Dikarya</taxon>
        <taxon>Basidiomycota</taxon>
        <taxon>Agaricomycotina</taxon>
        <taxon>Agaricomycetes</taxon>
        <taxon>Polyporales</taxon>
        <taxon>Polyporaceae</taxon>
        <taxon>Trametes</taxon>
    </lineage>
</organism>
<evidence type="ECO:0000313" key="7">
    <source>
        <dbReference type="EMBL" id="OJT10970.1"/>
    </source>
</evidence>
<comment type="caution">
    <text evidence="5">Lacks conserved residue(s) required for the propagation of feature annotation.</text>
</comment>
<dbReference type="STRING" id="154538.A0A1M2VTX7"/>
<dbReference type="Pfam" id="PF04140">
    <property type="entry name" value="ICMT"/>
    <property type="match status" value="1"/>
</dbReference>
<keyword evidence="4 5" id="KW-0472">Membrane</keyword>
<evidence type="ECO:0000256" key="3">
    <source>
        <dbReference type="ARBA" id="ARBA00022989"/>
    </source>
</evidence>
<comment type="similarity">
    <text evidence="5">Belongs to the class VI-like SAM-binding methyltransferase superfamily. Isoprenylcysteine carboxyl methyltransferase family.</text>
</comment>
<evidence type="ECO:0000256" key="1">
    <source>
        <dbReference type="ARBA" id="ARBA00004141"/>
    </source>
</evidence>
<feature type="transmembrane region" description="Helical" evidence="5">
    <location>
        <begin position="99"/>
        <end position="117"/>
    </location>
</feature>
<dbReference type="InterPro" id="IPR007269">
    <property type="entry name" value="ICMT_MeTrfase"/>
</dbReference>
<sequence length="235" mass="25905">MEILKAAILLVSGTLFSFAITPPTPPASQAKGVYKGQPFEYIVRYLAWLGCILVAASSAAHATLLLLDPPSPSTAPLVPYLCPSAPTSLAPLTHYPPRFLLGLTLLLSGGLFRLWSYHALGDLFTFEVAVLSAHRLVTHGPYAYLRHPSYTGLTLLLLGAQLMQFGDGGYVTECGIARVGVLAPFVWVWRWGSLFGLLSLYRRCNVEDARLRERFGVVWDEYAARVRWRLLPGVF</sequence>
<feature type="chain" id="PRO_5012273571" description="Protein-S-isoprenylcysteine O-methyltransferase" evidence="6">
    <location>
        <begin position="20"/>
        <end position="235"/>
    </location>
</feature>
<keyword evidence="3 5" id="KW-1133">Transmembrane helix</keyword>
<dbReference type="OrthoDB" id="422086at2759"/>
<feature type="signal peptide" evidence="6">
    <location>
        <begin position="1"/>
        <end position="19"/>
    </location>
</feature>
<dbReference type="GO" id="GO:0005789">
    <property type="term" value="C:endoplasmic reticulum membrane"/>
    <property type="evidence" value="ECO:0007669"/>
    <property type="project" value="UniProtKB-SubCell"/>
</dbReference>